<dbReference type="InterPro" id="IPR020578">
    <property type="entry name" value="Aminotrans_V_PyrdxlP_BS"/>
</dbReference>
<evidence type="ECO:0000256" key="3">
    <source>
        <dbReference type="ARBA" id="ARBA00022723"/>
    </source>
</evidence>
<dbReference type="RefSeq" id="WP_003325257.1">
    <property type="nucleotide sequence ID" value="NC_014639.1"/>
</dbReference>
<dbReference type="Gene3D" id="3.40.640.10">
    <property type="entry name" value="Type I PLP-dependent aspartate aminotransferase-like (Major domain)"/>
    <property type="match status" value="1"/>
</dbReference>
<dbReference type="InterPro" id="IPR015422">
    <property type="entry name" value="PyrdxlP-dep_Trfase_small"/>
</dbReference>
<keyword evidence="10" id="KW-1185">Reference proteome</keyword>
<keyword evidence="6" id="KW-0411">Iron-sulfur</keyword>
<organism evidence="9 10">
    <name type="scientific">Bacillus atrophaeus (strain 1942)</name>
    <dbReference type="NCBI Taxonomy" id="720555"/>
    <lineage>
        <taxon>Bacteria</taxon>
        <taxon>Bacillati</taxon>
        <taxon>Bacillota</taxon>
        <taxon>Bacilli</taxon>
        <taxon>Bacillales</taxon>
        <taxon>Bacillaceae</taxon>
        <taxon>Bacillus</taxon>
    </lineage>
</organism>
<evidence type="ECO:0000256" key="6">
    <source>
        <dbReference type="ARBA" id="ARBA00023014"/>
    </source>
</evidence>
<protein>
    <submittedName>
        <fullName evidence="9">Cysteine desulfurase</fullName>
        <ecNumber evidence="9">2.8.1.7</ecNumber>
    </submittedName>
</protein>
<gene>
    <name evidence="9" type="ordered locus">BATR1942_11705</name>
</gene>
<dbReference type="PIRSF" id="PIRSF005572">
    <property type="entry name" value="NifS"/>
    <property type="match status" value="1"/>
</dbReference>
<dbReference type="InterPro" id="IPR000192">
    <property type="entry name" value="Aminotrans_V_dom"/>
</dbReference>
<evidence type="ECO:0000256" key="2">
    <source>
        <dbReference type="ARBA" id="ARBA00006490"/>
    </source>
</evidence>
<keyword evidence="4" id="KW-0663">Pyridoxal phosphate</keyword>
<accession>A0ABM5LZC4</accession>
<dbReference type="EMBL" id="CP002207">
    <property type="protein sequence ID" value="ADP33272.1"/>
    <property type="molecule type" value="Genomic_DNA"/>
</dbReference>
<comment type="cofactor">
    <cofactor evidence="1 7">
        <name>pyridoxal 5'-phosphate</name>
        <dbReference type="ChEBI" id="CHEBI:597326"/>
    </cofactor>
</comment>
<keyword evidence="3" id="KW-0479">Metal-binding</keyword>
<comment type="similarity">
    <text evidence="2">Belongs to the class-V pyridoxal-phosphate-dependent aminotransferase family. NifS/IscS subfamily.</text>
</comment>
<dbReference type="Pfam" id="PF00266">
    <property type="entry name" value="Aminotran_5"/>
    <property type="match status" value="1"/>
</dbReference>
<name>A0ABM5LZC4_BACA1</name>
<evidence type="ECO:0000313" key="10">
    <source>
        <dbReference type="Proteomes" id="UP000006867"/>
    </source>
</evidence>
<sequence>MIYLDFAASTPICSEALLVFNQLSTDIYGNASSLHDAGGKAKLIVDYSRRKIAELIGGSAEGIYFTSGGTEANMLAIQSLLNGLPEQKRHFITTAMEHQSIHNTAAFLANQGFDITIIEPDEYGHITREILESHLRPETGLVSIQHANSEMGVVQDIRSISALLHEKDILLHCDAVQTFGKIPIDADDSGIDALSVSSHKVYGPKGVGAVYIRPGINWKPVYPYTLHENGFRAGTVNVPGIGAFTEAAEHTVNHLSQNLTHYQNLRCYFLKQIKIRSLPVTLALEDSKAYCLPHIVGCFFHSFEGQYVMLECNRNNICISTGSACSAGYHGPSQTMKALKKTEQEALQFIRISFGNTTTTEHLDLLLHTFTLLQKQKKGDHDFDRKSKAYGRQQA</sequence>
<dbReference type="InterPro" id="IPR015424">
    <property type="entry name" value="PyrdxlP-dep_Trfase"/>
</dbReference>
<evidence type="ECO:0000256" key="1">
    <source>
        <dbReference type="ARBA" id="ARBA00001933"/>
    </source>
</evidence>
<keyword evidence="5" id="KW-0408">Iron</keyword>
<dbReference type="EC" id="2.8.1.7" evidence="9"/>
<dbReference type="Gene3D" id="3.90.1150.10">
    <property type="entry name" value="Aspartate Aminotransferase, domain 1"/>
    <property type="match status" value="1"/>
</dbReference>
<dbReference type="PANTHER" id="PTHR11601">
    <property type="entry name" value="CYSTEINE DESULFURYLASE FAMILY MEMBER"/>
    <property type="match status" value="1"/>
</dbReference>
<keyword evidence="9" id="KW-0808">Transferase</keyword>
<feature type="domain" description="Aminotransferase class V" evidence="8">
    <location>
        <begin position="2"/>
        <end position="366"/>
    </location>
</feature>
<evidence type="ECO:0000256" key="7">
    <source>
        <dbReference type="RuleBase" id="RU004504"/>
    </source>
</evidence>
<dbReference type="NCBIfam" id="NF002806">
    <property type="entry name" value="PRK02948.1"/>
    <property type="match status" value="1"/>
</dbReference>
<dbReference type="SUPFAM" id="SSF53383">
    <property type="entry name" value="PLP-dependent transferases"/>
    <property type="match status" value="1"/>
</dbReference>
<dbReference type="InterPro" id="IPR016454">
    <property type="entry name" value="Cysteine_dSase"/>
</dbReference>
<dbReference type="Gene3D" id="1.10.260.50">
    <property type="match status" value="1"/>
</dbReference>
<dbReference type="InterPro" id="IPR015421">
    <property type="entry name" value="PyrdxlP-dep_Trfase_major"/>
</dbReference>
<dbReference type="GO" id="GO:0031071">
    <property type="term" value="F:cysteine desulfurase activity"/>
    <property type="evidence" value="ECO:0007669"/>
    <property type="project" value="UniProtKB-EC"/>
</dbReference>
<dbReference type="Proteomes" id="UP000006867">
    <property type="component" value="Chromosome"/>
</dbReference>
<dbReference type="PROSITE" id="PS00595">
    <property type="entry name" value="AA_TRANSFER_CLASS_5"/>
    <property type="match status" value="1"/>
</dbReference>
<reference evidence="9 10" key="1">
    <citation type="journal article" date="2011" name="Front. Microbiol.">
        <title>Genomic signatures of strain selection and enhancement in Bacillus atrophaeus var. globigii, a historical biowarfare simulant.</title>
        <authorList>
            <person name="Gibbons H.S."/>
            <person name="Broomall S.M."/>
            <person name="McNew L.A."/>
            <person name="Daligault H."/>
            <person name="Chapman C."/>
            <person name="Bruce D."/>
            <person name="Karavis M."/>
            <person name="Krepps M."/>
            <person name="McGregor P.A."/>
            <person name="Hong C."/>
            <person name="Park K.H."/>
            <person name="Akmal A."/>
            <person name="Feldman A."/>
            <person name="Lin J.S."/>
            <person name="Chang W.E."/>
            <person name="Higgs B.W."/>
            <person name="Demirev P."/>
            <person name="Lindquist J."/>
            <person name="Liem A."/>
            <person name="Fochler E."/>
            <person name="Read T.D."/>
            <person name="Tapia R."/>
            <person name="Johnson S."/>
            <person name="Bishop-Lilly K.A."/>
            <person name="Detter C."/>
            <person name="Han C."/>
            <person name="Sozhamannan S."/>
            <person name="Rosenzweig C.N."/>
            <person name="Skowronski E.W."/>
        </authorList>
    </citation>
    <scope>NUCLEOTIDE SEQUENCE [LARGE SCALE GENOMIC DNA]</scope>
    <source>
        <strain evidence="9 10">1942</strain>
    </source>
</reference>
<evidence type="ECO:0000313" key="9">
    <source>
        <dbReference type="EMBL" id="ADP33272.1"/>
    </source>
</evidence>
<proteinExistence type="inferred from homology"/>
<evidence type="ECO:0000256" key="4">
    <source>
        <dbReference type="ARBA" id="ARBA00022898"/>
    </source>
</evidence>
<dbReference type="PANTHER" id="PTHR11601:SF36">
    <property type="entry name" value="CYSTEINE DESULFURASE NIFS-RELATED"/>
    <property type="match status" value="1"/>
</dbReference>
<evidence type="ECO:0000259" key="8">
    <source>
        <dbReference type="Pfam" id="PF00266"/>
    </source>
</evidence>
<evidence type="ECO:0000256" key="5">
    <source>
        <dbReference type="ARBA" id="ARBA00023004"/>
    </source>
</evidence>